<keyword evidence="2" id="KW-1185">Reference proteome</keyword>
<dbReference type="InParanoid" id="A0A517SE23"/>
<accession>A0A517SE23</accession>
<organism evidence="1 2">
    <name type="scientific">Caulifigura coniformis</name>
    <dbReference type="NCBI Taxonomy" id="2527983"/>
    <lineage>
        <taxon>Bacteria</taxon>
        <taxon>Pseudomonadati</taxon>
        <taxon>Planctomycetota</taxon>
        <taxon>Planctomycetia</taxon>
        <taxon>Planctomycetales</taxon>
        <taxon>Planctomycetaceae</taxon>
        <taxon>Caulifigura</taxon>
    </lineage>
</organism>
<dbReference type="AlphaFoldDB" id="A0A517SE23"/>
<sequence length="497" mass="54921">MFHFQGFCIMDCLRARGSKRWGSLLPMVAMAIVLAGSTSPVIAADLHVGKARRNITPDGPIPLSGQMHTRISKAVESPVYAEAIALESRDGQTSVDQAIMIACDLVAIREGIIDDVRSKLKDRLPGFDVSKLVISATHTHTAPEVRDEAYDLPPDGIVRPSQYRVSLVDRLAEVAAEAWDGRKPGFVGWGLGHAVVAHNRRALYKFGEAKMYGATNTPNFRGIEGYEDHGVEVLCFWNSDRQLIATAINVACPAQEVESRSAVNADFWHQVRTALRKEHGDDLCILGWIGAAGDQSPHLMFRKAAEERMRKLRGLDPLEEIARRVVDAWQEAYDGAKQEMHGDAPLMHRVSMIDLPVRQVTEAERAAAQKEVEALSKDPKNLTRMRWNKAVLDRYESQTPETTYPMELHVLRLGDVAIATNSFELFTDYGIQMKSRSPALQTFVIQLAGPGSYLPSQRAVLGGSYSAVIQSNKVGPEGGQTLVDETVSGIEKLWEKK</sequence>
<gene>
    <name evidence="1" type="ORF">Pan44_24080</name>
</gene>
<proteinExistence type="predicted"/>
<name>A0A517SE23_9PLAN</name>
<protein>
    <recommendedName>
        <fullName evidence="3">Neutral/alkaline non-lysosomal ceramidase</fullName>
    </recommendedName>
</protein>
<evidence type="ECO:0000313" key="1">
    <source>
        <dbReference type="EMBL" id="QDT54375.1"/>
    </source>
</evidence>
<reference evidence="1 2" key="1">
    <citation type="submission" date="2019-02" db="EMBL/GenBank/DDBJ databases">
        <title>Deep-cultivation of Planctomycetes and their phenomic and genomic characterization uncovers novel biology.</title>
        <authorList>
            <person name="Wiegand S."/>
            <person name="Jogler M."/>
            <person name="Boedeker C."/>
            <person name="Pinto D."/>
            <person name="Vollmers J."/>
            <person name="Rivas-Marin E."/>
            <person name="Kohn T."/>
            <person name="Peeters S.H."/>
            <person name="Heuer A."/>
            <person name="Rast P."/>
            <person name="Oberbeckmann S."/>
            <person name="Bunk B."/>
            <person name="Jeske O."/>
            <person name="Meyerdierks A."/>
            <person name="Storesund J.E."/>
            <person name="Kallscheuer N."/>
            <person name="Luecker S."/>
            <person name="Lage O.M."/>
            <person name="Pohl T."/>
            <person name="Merkel B.J."/>
            <person name="Hornburger P."/>
            <person name="Mueller R.-W."/>
            <person name="Bruemmer F."/>
            <person name="Labrenz M."/>
            <person name="Spormann A.M."/>
            <person name="Op den Camp H."/>
            <person name="Overmann J."/>
            <person name="Amann R."/>
            <person name="Jetten M.S.M."/>
            <person name="Mascher T."/>
            <person name="Medema M.H."/>
            <person name="Devos D.P."/>
            <person name="Kaster A.-K."/>
            <person name="Ovreas L."/>
            <person name="Rohde M."/>
            <person name="Galperin M.Y."/>
            <person name="Jogler C."/>
        </authorList>
    </citation>
    <scope>NUCLEOTIDE SEQUENCE [LARGE SCALE GENOMIC DNA]</scope>
    <source>
        <strain evidence="1 2">Pan44</strain>
    </source>
</reference>
<evidence type="ECO:0008006" key="3">
    <source>
        <dbReference type="Google" id="ProtNLM"/>
    </source>
</evidence>
<dbReference type="KEGG" id="ccos:Pan44_24080"/>
<dbReference type="EMBL" id="CP036271">
    <property type="protein sequence ID" value="QDT54375.1"/>
    <property type="molecule type" value="Genomic_DNA"/>
</dbReference>
<dbReference type="Proteomes" id="UP000315700">
    <property type="component" value="Chromosome"/>
</dbReference>
<evidence type="ECO:0000313" key="2">
    <source>
        <dbReference type="Proteomes" id="UP000315700"/>
    </source>
</evidence>